<dbReference type="EMBL" id="CP066775">
    <property type="protein sequence ID" value="QQL51002.1"/>
    <property type="molecule type" value="Genomic_DNA"/>
</dbReference>
<accession>A0A6I4HXC7</accession>
<proteinExistence type="predicted"/>
<gene>
    <name evidence="1" type="ORF">GO620_006005</name>
</gene>
<evidence type="ECO:0000313" key="2">
    <source>
        <dbReference type="Proteomes" id="UP000429232"/>
    </source>
</evidence>
<dbReference type="AlphaFoldDB" id="A0A6I4HXC7"/>
<sequence length="229" mass="26051">MNGTPQLPNISLNKLGEFQNATPAKKRSILKSIKFPSTFKNARYSSPKSAFTNFMADKHHDYSIFETKKNLIAKRVADTSWKINNKVCCMEAVDHLKTISETTVVPYLTFKSQKGLQKEFSNINIDGVEINLNPDIVLLDNRDLSIKGVVKLVFSKSREVDFTEGQMISGLLKYHIDKHYGLNIDPVNCMSIDVFHDKHALAPVHFDEQYKKIKMSCKEILELWPSISA</sequence>
<dbReference type="RefSeq" id="WP_157523576.1">
    <property type="nucleotide sequence ID" value="NZ_CP066775.1"/>
</dbReference>
<name>A0A6I4HXC7_9SPHI</name>
<dbReference type="Proteomes" id="UP000429232">
    <property type="component" value="Chromosome"/>
</dbReference>
<organism evidence="1 2">
    <name type="scientific">Mucilaginibacter ginkgonis</name>
    <dbReference type="NCBI Taxonomy" id="2682091"/>
    <lineage>
        <taxon>Bacteria</taxon>
        <taxon>Pseudomonadati</taxon>
        <taxon>Bacteroidota</taxon>
        <taxon>Sphingobacteriia</taxon>
        <taxon>Sphingobacteriales</taxon>
        <taxon>Sphingobacteriaceae</taxon>
        <taxon>Mucilaginibacter</taxon>
    </lineage>
</organism>
<keyword evidence="2" id="KW-1185">Reference proteome</keyword>
<evidence type="ECO:0000313" key="1">
    <source>
        <dbReference type="EMBL" id="QQL51002.1"/>
    </source>
</evidence>
<dbReference type="KEGG" id="mgik:GO620_006005"/>
<protein>
    <submittedName>
        <fullName evidence="1">Uncharacterized protein</fullName>
    </submittedName>
</protein>
<reference evidence="1 2" key="1">
    <citation type="submission" date="2020-12" db="EMBL/GenBank/DDBJ databases">
        <title>HMF7856_wgs.fasta genome submission.</title>
        <authorList>
            <person name="Kang H."/>
            <person name="Kim H."/>
            <person name="Joh K."/>
        </authorList>
    </citation>
    <scope>NUCLEOTIDE SEQUENCE [LARGE SCALE GENOMIC DNA]</scope>
    <source>
        <strain evidence="1 2">HMF7856</strain>
    </source>
</reference>